<dbReference type="InterPro" id="IPR055066">
    <property type="entry name" value="AASDHPPT_N"/>
</dbReference>
<dbReference type="InParanoid" id="F0XJ21"/>
<organism evidence="6">
    <name type="scientific">Grosmannia clavigera (strain kw1407 / UAMH 11150)</name>
    <name type="common">Blue stain fungus</name>
    <name type="synonym">Graphiocladiella clavigera</name>
    <dbReference type="NCBI Taxonomy" id="655863"/>
    <lineage>
        <taxon>Eukaryota</taxon>
        <taxon>Fungi</taxon>
        <taxon>Dikarya</taxon>
        <taxon>Ascomycota</taxon>
        <taxon>Pezizomycotina</taxon>
        <taxon>Sordariomycetes</taxon>
        <taxon>Sordariomycetidae</taxon>
        <taxon>Ophiostomatales</taxon>
        <taxon>Ophiostomataceae</taxon>
        <taxon>Leptographium</taxon>
    </lineage>
</organism>
<dbReference type="EMBL" id="GL629782">
    <property type="protein sequence ID" value="EFX02129.1"/>
    <property type="molecule type" value="Genomic_DNA"/>
</dbReference>
<protein>
    <recommendedName>
        <fullName evidence="1">holo-[acyl-carrier-protein] synthase</fullName>
        <ecNumber evidence="1">2.7.8.7</ecNumber>
    </recommendedName>
</protein>
<dbReference type="GO" id="GO:0008897">
    <property type="term" value="F:holo-[acyl-carrier-protein] synthase activity"/>
    <property type="evidence" value="ECO:0007669"/>
    <property type="project" value="UniProtKB-EC"/>
</dbReference>
<dbReference type="Pfam" id="PF01648">
    <property type="entry name" value="ACPS"/>
    <property type="match status" value="1"/>
</dbReference>
<evidence type="ECO:0000256" key="2">
    <source>
        <dbReference type="ARBA" id="ARBA00022679"/>
    </source>
</evidence>
<dbReference type="Proteomes" id="UP000007796">
    <property type="component" value="Unassembled WGS sequence"/>
</dbReference>
<dbReference type="GO" id="GO:0019878">
    <property type="term" value="P:lysine biosynthetic process via aminoadipic acid"/>
    <property type="evidence" value="ECO:0007669"/>
    <property type="project" value="TreeGrafter"/>
</dbReference>
<accession>F0XJ21</accession>
<dbReference type="InterPro" id="IPR037143">
    <property type="entry name" value="4-PPantetheinyl_Trfase_dom_sf"/>
</dbReference>
<dbReference type="GO" id="GO:0000287">
    <property type="term" value="F:magnesium ion binding"/>
    <property type="evidence" value="ECO:0007669"/>
    <property type="project" value="InterPro"/>
</dbReference>
<dbReference type="EC" id="2.7.8.7" evidence="1"/>
<dbReference type="PANTHER" id="PTHR12215:SF10">
    <property type="entry name" value="L-AMINOADIPATE-SEMIALDEHYDE DEHYDROGENASE-PHOSPHOPANTETHEINYL TRANSFERASE"/>
    <property type="match status" value="1"/>
</dbReference>
<dbReference type="Pfam" id="PF22624">
    <property type="entry name" value="AASDHPPT_N"/>
    <property type="match status" value="1"/>
</dbReference>
<dbReference type="GO" id="GO:0005829">
    <property type="term" value="C:cytosol"/>
    <property type="evidence" value="ECO:0007669"/>
    <property type="project" value="TreeGrafter"/>
</dbReference>
<dbReference type="InterPro" id="IPR008278">
    <property type="entry name" value="4-PPantetheinyl_Trfase_dom"/>
</dbReference>
<dbReference type="PANTHER" id="PTHR12215">
    <property type="entry name" value="PHOSPHOPANTETHEINE TRANSFERASE"/>
    <property type="match status" value="1"/>
</dbReference>
<keyword evidence="6" id="KW-1185">Reference proteome</keyword>
<name>F0XJ21_GROCL</name>
<gene>
    <name evidence="5" type="ORF">CMQ_2178</name>
</gene>
<evidence type="ECO:0000259" key="3">
    <source>
        <dbReference type="Pfam" id="PF01648"/>
    </source>
</evidence>
<sequence>MDVLSASPDQPVLVQWLLDTRSLWPEATQTQQLKTVASRALGVLLTDADRTSVLRYFHVRDAKMALASLLLKHLIVARCAGVCWERTRLTRNAHSKPVYRVPEGGTQPVAFNVSHQAGLVMLAAVYGGEKRHGVDVGGFFDVGVDVVSPGERRGRDHQTIDAEGWGSFVDMHADVFATGEAECLKHEVLSVVSSSSLSSSLMLSPNMDLVDLKLRCFYTLWCLREAYVKMTGEALLAPWLGELEFRRFRPPPPVQSPPSDTTDLRQDAAAAVTTHDIRLRGHAVNDVNMCLQALGDDFMACTAIRTPAEPAAAMGLVIGPFEVLDLQDMLDFAERFREGKM</sequence>
<keyword evidence="2 5" id="KW-0808">Transferase</keyword>
<dbReference type="eggNOG" id="ENOG502SA2B">
    <property type="taxonomic scope" value="Eukaryota"/>
</dbReference>
<dbReference type="SUPFAM" id="SSF56214">
    <property type="entry name" value="4'-phosphopantetheinyl transferase"/>
    <property type="match status" value="2"/>
</dbReference>
<feature type="domain" description="4'-phosphopantetheinyl transferase N-terminal" evidence="4">
    <location>
        <begin position="44"/>
        <end position="124"/>
    </location>
</feature>
<evidence type="ECO:0000313" key="6">
    <source>
        <dbReference type="Proteomes" id="UP000007796"/>
    </source>
</evidence>
<reference evidence="5 6" key="1">
    <citation type="journal article" date="2011" name="Proc. Natl. Acad. Sci. U.S.A.">
        <title>Genome and transcriptome analyses of the mountain pine beetle-fungal symbiont Grosmannia clavigera, a lodgepole pine pathogen.</title>
        <authorList>
            <person name="DiGuistini S."/>
            <person name="Wang Y."/>
            <person name="Liao N.Y."/>
            <person name="Taylor G."/>
            <person name="Tanguay P."/>
            <person name="Feau N."/>
            <person name="Henrissat B."/>
            <person name="Chan S.K."/>
            <person name="Hesse-Orce U."/>
            <person name="Alamouti S.M."/>
            <person name="Tsui C.K.M."/>
            <person name="Docking R.T."/>
            <person name="Levasseur A."/>
            <person name="Haridas S."/>
            <person name="Robertson G."/>
            <person name="Birol I."/>
            <person name="Holt R.A."/>
            <person name="Marra M.A."/>
            <person name="Hamelin R.C."/>
            <person name="Hirst M."/>
            <person name="Jones S.J.M."/>
            <person name="Bohlmann J."/>
            <person name="Breuil C."/>
        </authorList>
    </citation>
    <scope>NUCLEOTIDE SEQUENCE [LARGE SCALE GENOMIC DNA]</scope>
    <source>
        <strain evidence="6">kw1407 / UAMH 11150</strain>
    </source>
</reference>
<proteinExistence type="predicted"/>
<dbReference type="InterPro" id="IPR050559">
    <property type="entry name" value="P-Pant_transferase_sf"/>
</dbReference>
<evidence type="ECO:0000256" key="1">
    <source>
        <dbReference type="ARBA" id="ARBA00013172"/>
    </source>
</evidence>
<dbReference type="RefSeq" id="XP_014171611.1">
    <property type="nucleotide sequence ID" value="XM_014316136.1"/>
</dbReference>
<dbReference type="HOGENOM" id="CLU_031126_0_0_1"/>
<evidence type="ECO:0000259" key="4">
    <source>
        <dbReference type="Pfam" id="PF22624"/>
    </source>
</evidence>
<dbReference type="STRING" id="655863.F0XJ21"/>
<dbReference type="OrthoDB" id="26719at2759"/>
<feature type="domain" description="4'-phosphopantetheinyl transferase" evidence="3">
    <location>
        <begin position="142"/>
        <end position="246"/>
    </location>
</feature>
<dbReference type="GeneID" id="25975138"/>
<dbReference type="AlphaFoldDB" id="F0XJ21"/>
<evidence type="ECO:0000313" key="5">
    <source>
        <dbReference type="EMBL" id="EFX02129.1"/>
    </source>
</evidence>
<dbReference type="Gene3D" id="3.90.470.20">
    <property type="entry name" value="4'-phosphopantetheinyl transferase domain"/>
    <property type="match status" value="2"/>
</dbReference>